<proteinExistence type="predicted"/>
<gene>
    <name evidence="1" type="ORF">Q612_NSC00130G0001</name>
</gene>
<feature type="non-terminal residue" evidence="1">
    <location>
        <position position="1"/>
    </location>
</feature>
<name>W1UAL0_9FIRM</name>
<protein>
    <submittedName>
        <fullName evidence="1">Uncharacterized protein</fullName>
    </submittedName>
</protein>
<reference evidence="1 2" key="1">
    <citation type="submission" date="2013-12" db="EMBL/GenBank/DDBJ databases">
        <title>A Varibaculum cambriense genome reconstructed from a premature infant gut community with otherwise low bacterial novelty that shifts toward anaerobic metabolism during the third week of life.</title>
        <authorList>
            <person name="Brown C.T."/>
            <person name="Sharon I."/>
            <person name="Thomas B.C."/>
            <person name="Castelle C.J."/>
            <person name="Morowitz M.J."/>
            <person name="Banfield J.F."/>
        </authorList>
    </citation>
    <scope>NUCLEOTIDE SEQUENCE [LARGE SCALE GENOMIC DNA]</scope>
    <source>
        <strain evidence="2">DORA_17_25</strain>
    </source>
</reference>
<evidence type="ECO:0000313" key="1">
    <source>
        <dbReference type="EMBL" id="ETI89709.1"/>
    </source>
</evidence>
<dbReference type="AlphaFoldDB" id="W1UAL0"/>
<dbReference type="EMBL" id="AZMC01000130">
    <property type="protein sequence ID" value="ETI89709.1"/>
    <property type="molecule type" value="Genomic_DNA"/>
</dbReference>
<evidence type="ECO:0000313" key="2">
    <source>
        <dbReference type="Proteomes" id="UP000018840"/>
    </source>
</evidence>
<sequence>GKGDKISLKNPYGAVKKLSKVEEKNKGNVLDLKDVMYDGYSMNNQQPIL</sequence>
<dbReference type="Proteomes" id="UP000018840">
    <property type="component" value="Unassembled WGS sequence"/>
</dbReference>
<comment type="caution">
    <text evidence="1">The sequence shown here is derived from an EMBL/GenBank/DDBJ whole genome shotgun (WGS) entry which is preliminary data.</text>
</comment>
<organism evidence="1 2">
    <name type="scientific">Negativicoccus succinicivorans DORA_17_25</name>
    <dbReference type="NCBI Taxonomy" id="1403945"/>
    <lineage>
        <taxon>Bacteria</taxon>
        <taxon>Bacillati</taxon>
        <taxon>Bacillota</taxon>
        <taxon>Negativicutes</taxon>
        <taxon>Veillonellales</taxon>
        <taxon>Veillonellaceae</taxon>
        <taxon>Negativicoccus</taxon>
    </lineage>
</organism>
<accession>W1UAL0</accession>